<dbReference type="InterPro" id="IPR038821">
    <property type="entry name" value="CLE45-like"/>
</dbReference>
<evidence type="ECO:0000256" key="1">
    <source>
        <dbReference type="SAM" id="MobiDB-lite"/>
    </source>
</evidence>
<evidence type="ECO:0000313" key="4">
    <source>
        <dbReference type="Proteomes" id="UP001279734"/>
    </source>
</evidence>
<feature type="region of interest" description="Disordered" evidence="1">
    <location>
        <begin position="50"/>
        <end position="72"/>
    </location>
</feature>
<reference evidence="3" key="1">
    <citation type="submission" date="2023-05" db="EMBL/GenBank/DDBJ databases">
        <title>Nepenthes gracilis genome sequencing.</title>
        <authorList>
            <person name="Fukushima K."/>
        </authorList>
    </citation>
    <scope>NUCLEOTIDE SEQUENCE</scope>
    <source>
        <strain evidence="3">SING2019-196</strain>
    </source>
</reference>
<organism evidence="3 4">
    <name type="scientific">Nepenthes gracilis</name>
    <name type="common">Slender pitcher plant</name>
    <dbReference type="NCBI Taxonomy" id="150966"/>
    <lineage>
        <taxon>Eukaryota</taxon>
        <taxon>Viridiplantae</taxon>
        <taxon>Streptophyta</taxon>
        <taxon>Embryophyta</taxon>
        <taxon>Tracheophyta</taxon>
        <taxon>Spermatophyta</taxon>
        <taxon>Magnoliopsida</taxon>
        <taxon>eudicotyledons</taxon>
        <taxon>Gunneridae</taxon>
        <taxon>Pentapetalae</taxon>
        <taxon>Caryophyllales</taxon>
        <taxon>Nepenthaceae</taxon>
        <taxon>Nepenthes</taxon>
    </lineage>
</organism>
<evidence type="ECO:0000256" key="2">
    <source>
        <dbReference type="SAM" id="SignalP"/>
    </source>
</evidence>
<dbReference type="EMBL" id="BSYO01000023">
    <property type="protein sequence ID" value="GMH21420.1"/>
    <property type="molecule type" value="Genomic_DNA"/>
</dbReference>
<sequence>MAGFSAYKAVIYLFFVGSLLAIPPQKVYVSGLTSVDLALRRRLLPAAANEAVSTKDLDINPSPAPAPSTPLDQYRSCKRRVQRGSDPIHNRC</sequence>
<feature type="signal peptide" evidence="2">
    <location>
        <begin position="1"/>
        <end position="21"/>
    </location>
</feature>
<comment type="caution">
    <text evidence="3">The sequence shown here is derived from an EMBL/GenBank/DDBJ whole genome shotgun (WGS) entry which is preliminary data.</text>
</comment>
<keyword evidence="4" id="KW-1185">Reference proteome</keyword>
<evidence type="ECO:0000313" key="3">
    <source>
        <dbReference type="EMBL" id="GMH21420.1"/>
    </source>
</evidence>
<dbReference type="Proteomes" id="UP001279734">
    <property type="component" value="Unassembled WGS sequence"/>
</dbReference>
<gene>
    <name evidence="3" type="ORF">Nepgr_023262</name>
</gene>
<dbReference type="AlphaFoldDB" id="A0AAD3XYY3"/>
<feature type="chain" id="PRO_5042001425" evidence="2">
    <location>
        <begin position="22"/>
        <end position="92"/>
    </location>
</feature>
<protein>
    <submittedName>
        <fullName evidence="3">Uncharacterized protein</fullName>
    </submittedName>
</protein>
<dbReference type="PANTHER" id="PTHR36726:SF4">
    <property type="entry name" value="CLAVATA3_ESR (CLE)-RELATED PROTEIN 45"/>
    <property type="match status" value="1"/>
</dbReference>
<name>A0AAD3XYY3_NEPGR</name>
<keyword evidence="2" id="KW-0732">Signal</keyword>
<dbReference type="PANTHER" id="PTHR36726">
    <property type="entry name" value="CLAVATA3/ESR (CLE)-RELATED PROTEIN 45"/>
    <property type="match status" value="1"/>
</dbReference>
<proteinExistence type="predicted"/>
<accession>A0AAD3XYY3</accession>